<dbReference type="EMBL" id="LR796857">
    <property type="protein sequence ID" value="CAB4170169.1"/>
    <property type="molecule type" value="Genomic_DNA"/>
</dbReference>
<evidence type="ECO:0008006" key="2">
    <source>
        <dbReference type="Google" id="ProtNLM"/>
    </source>
</evidence>
<evidence type="ECO:0000313" key="1">
    <source>
        <dbReference type="EMBL" id="CAB4170169.1"/>
    </source>
</evidence>
<organism evidence="1">
    <name type="scientific">uncultured Caudovirales phage</name>
    <dbReference type="NCBI Taxonomy" id="2100421"/>
    <lineage>
        <taxon>Viruses</taxon>
        <taxon>Duplodnaviria</taxon>
        <taxon>Heunggongvirae</taxon>
        <taxon>Uroviricota</taxon>
        <taxon>Caudoviricetes</taxon>
        <taxon>Peduoviridae</taxon>
        <taxon>Maltschvirus</taxon>
        <taxon>Maltschvirus maltsch</taxon>
    </lineage>
</organism>
<name>A0A6J5PEA3_9CAUD</name>
<sequence>MKYLYVTAVAVMLLSACNDDTKPPLKEGWIRIDWPDFNATYVVPIVMDDGTNCVVAGGRYGQDISCDWRKKK</sequence>
<accession>A0A6J5PEA3</accession>
<proteinExistence type="predicted"/>
<dbReference type="PROSITE" id="PS51257">
    <property type="entry name" value="PROKAR_LIPOPROTEIN"/>
    <property type="match status" value="1"/>
</dbReference>
<gene>
    <name evidence="1" type="ORF">UFOVP907_61</name>
</gene>
<protein>
    <recommendedName>
        <fullName evidence="2">Lipoprotein</fullName>
    </recommendedName>
</protein>
<reference evidence="1" key="1">
    <citation type="submission" date="2020-05" db="EMBL/GenBank/DDBJ databases">
        <authorList>
            <person name="Chiriac C."/>
            <person name="Salcher M."/>
            <person name="Ghai R."/>
            <person name="Kavagutti S V."/>
        </authorList>
    </citation>
    <scope>NUCLEOTIDE SEQUENCE</scope>
</reference>